<reference evidence="2 3" key="1">
    <citation type="submission" date="2019-06" db="EMBL/GenBank/DDBJ databases">
        <title>Whole genome sequence for Cellvibrionaceae sp. R142.</title>
        <authorList>
            <person name="Wang G."/>
        </authorList>
    </citation>
    <scope>NUCLEOTIDE SEQUENCE [LARGE SCALE GENOMIC DNA]</scope>
    <source>
        <strain evidence="2 3">R142</strain>
    </source>
</reference>
<evidence type="ECO:0000256" key="1">
    <source>
        <dbReference type="SAM" id="SignalP"/>
    </source>
</evidence>
<keyword evidence="3" id="KW-1185">Reference proteome</keyword>
<comment type="caution">
    <text evidence="2">The sequence shown here is derived from an EMBL/GenBank/DDBJ whole genome shotgun (WGS) entry which is preliminary data.</text>
</comment>
<dbReference type="AlphaFoldDB" id="A0A545T631"/>
<dbReference type="InterPro" id="IPR045500">
    <property type="entry name" value="DUF6491"/>
</dbReference>
<evidence type="ECO:0000313" key="2">
    <source>
        <dbReference type="EMBL" id="TQV72686.1"/>
    </source>
</evidence>
<evidence type="ECO:0000313" key="3">
    <source>
        <dbReference type="Proteomes" id="UP000319732"/>
    </source>
</evidence>
<proteinExistence type="predicted"/>
<dbReference type="Proteomes" id="UP000319732">
    <property type="component" value="Unassembled WGS sequence"/>
</dbReference>
<dbReference type="RefSeq" id="WP_142928416.1">
    <property type="nucleotide sequence ID" value="NZ_ML660098.1"/>
</dbReference>
<name>A0A545T631_9GAMM</name>
<accession>A0A545T631</accession>
<keyword evidence="1" id="KW-0732">Signal</keyword>
<gene>
    <name evidence="2" type="ORF">FKG94_18530</name>
</gene>
<dbReference type="Pfam" id="PF20101">
    <property type="entry name" value="DUF6491"/>
    <property type="match status" value="1"/>
</dbReference>
<protein>
    <submittedName>
        <fullName evidence="2">Uncharacterized protein</fullName>
    </submittedName>
</protein>
<feature type="chain" id="PRO_5022194175" evidence="1">
    <location>
        <begin position="21"/>
        <end position="137"/>
    </location>
</feature>
<dbReference type="EMBL" id="VHSG01000019">
    <property type="protein sequence ID" value="TQV72686.1"/>
    <property type="molecule type" value="Genomic_DNA"/>
</dbReference>
<dbReference type="OrthoDB" id="6264217at2"/>
<feature type="signal peptide" evidence="1">
    <location>
        <begin position="1"/>
        <end position="20"/>
    </location>
</feature>
<organism evidence="2 3">
    <name type="scientific">Exilibacterium tricleocarpae</name>
    <dbReference type="NCBI Taxonomy" id="2591008"/>
    <lineage>
        <taxon>Bacteria</taxon>
        <taxon>Pseudomonadati</taxon>
        <taxon>Pseudomonadota</taxon>
        <taxon>Gammaproteobacteria</taxon>
        <taxon>Cellvibrionales</taxon>
        <taxon>Cellvibrionaceae</taxon>
        <taxon>Exilibacterium</taxon>
    </lineage>
</organism>
<sequence length="137" mass="15370">MQLNTLVAIALAVFSLSAFAGSADSLDPKYQFDGLERVERFQNWSIDGWYPVDKQSLIVRTSPSTAYLLILDRKLHDLRFSNGIAISSTGNTVHERFDTVRTRGRHTISIPVHIAKIYKLKGKAERKLVRAQIRGAG</sequence>